<dbReference type="GO" id="GO:0009279">
    <property type="term" value="C:cell outer membrane"/>
    <property type="evidence" value="ECO:0007669"/>
    <property type="project" value="UniProtKB-SubCell"/>
</dbReference>
<accession>A0A290XCE2</accession>
<protein>
    <submittedName>
        <fullName evidence="9">TonB-dependent receptor</fullName>
    </submittedName>
</protein>
<dbReference type="Proteomes" id="UP000218968">
    <property type="component" value="Chromosome"/>
</dbReference>
<feature type="region of interest" description="Disordered" evidence="5">
    <location>
        <begin position="284"/>
        <end position="303"/>
    </location>
</feature>
<dbReference type="Pfam" id="PF07715">
    <property type="entry name" value="Plug"/>
    <property type="match status" value="1"/>
</dbReference>
<dbReference type="KEGG" id="lum:CNR27_04175"/>
<feature type="domain" description="TonB-dependent receptor-like beta-barrel" evidence="7">
    <location>
        <begin position="458"/>
        <end position="979"/>
    </location>
</feature>
<keyword evidence="9" id="KW-0675">Receptor</keyword>
<feature type="signal peptide" evidence="6">
    <location>
        <begin position="1"/>
        <end position="27"/>
    </location>
</feature>
<reference evidence="10" key="1">
    <citation type="submission" date="2017-09" db="EMBL/GenBank/DDBJ databases">
        <title>Luteimonas liuhanmingii sp.nov., isolated from the intestinal contents of Tibetan Plateau Pika in Yushu, Qinghai Province, China.</title>
        <authorList>
            <person name="Gui Z."/>
        </authorList>
    </citation>
    <scope>NUCLEOTIDE SEQUENCE [LARGE SCALE GENOMIC DNA]</scope>
    <source>
        <strain evidence="10">100111</strain>
    </source>
</reference>
<organism evidence="9 10">
    <name type="scientific">Luteimonas chenhongjianii</name>
    <dbReference type="NCBI Taxonomy" id="2006110"/>
    <lineage>
        <taxon>Bacteria</taxon>
        <taxon>Pseudomonadati</taxon>
        <taxon>Pseudomonadota</taxon>
        <taxon>Gammaproteobacteria</taxon>
        <taxon>Lysobacterales</taxon>
        <taxon>Lysobacteraceae</taxon>
        <taxon>Luteimonas</taxon>
    </lineage>
</organism>
<evidence type="ECO:0000259" key="8">
    <source>
        <dbReference type="Pfam" id="PF07715"/>
    </source>
</evidence>
<evidence type="ECO:0000259" key="7">
    <source>
        <dbReference type="Pfam" id="PF00593"/>
    </source>
</evidence>
<dbReference type="InterPro" id="IPR037066">
    <property type="entry name" value="Plug_dom_sf"/>
</dbReference>
<dbReference type="Gene3D" id="2.40.170.20">
    <property type="entry name" value="TonB-dependent receptor, beta-barrel domain"/>
    <property type="match status" value="1"/>
</dbReference>
<name>A0A290XCE2_9GAMM</name>
<keyword evidence="6" id="KW-0732">Signal</keyword>
<gene>
    <name evidence="9" type="ORF">CNR27_04175</name>
</gene>
<evidence type="ECO:0000313" key="10">
    <source>
        <dbReference type="Proteomes" id="UP000218968"/>
    </source>
</evidence>
<dbReference type="InterPro" id="IPR036942">
    <property type="entry name" value="Beta-barrel_TonB_sf"/>
</dbReference>
<dbReference type="PANTHER" id="PTHR40980:SF3">
    <property type="entry name" value="TONB-DEPENDENT RECEPTOR-LIKE BETA-BARREL DOMAIN-CONTAINING PROTEIN"/>
    <property type="match status" value="1"/>
</dbReference>
<sequence>MKTINTAPRKRLLTSALLLALAPPLAAQVADENQTATPYTTASSDDPTELDAITVTGIRGSLTSSMNLKRDSQGIVDGIVAEDIGKFPDTNLAESLQRISGVSIDRTSSGEGSKVTVRGVGPDFNLVLLNGRQMPASNLGPGGGGTSNSRAFDFANLASESVSEIEVFKTSRASAPTGGIGATINVKTARPLDNPGSVANVGIKGVHDTSVDNLPDTYPGQSITGELSGIFSHTFGDDRFGIALSGSYQERDSGFSQASVADGWAMFRGDDTDSWNRLPVAGEPGFDRITNRPGPDTIYGRPQNTGYSVNGVQRQRTNGQATFQWQPTDNVRTTLDYTYAENKVQQQRNELSVWFNYGPGDSSWADGPIAAPIVYGEDNVSFDENGNPVYADIAMGGMELATRNTLESTGFNVEWDASDSLKLYLDYHNSTAESRPDSPFGSAGVLGTAAFRRASTSVDYSGDFPILTIGLPPGVDQISPSDVVVTGSVFQNSYNKSEVEQIQAGGRFTFENYSNLDFGVSMTEVNNRTASAVMQRDTWGGVGNPSDYDDSIFYADDMGRYFDAFRGHDDPRFTGRFMMFDFDRLRTRAAEIAGDDALYRAPTEFTEDLRTEEKSKAAYVQWNTVFDWSMPLRVAAGVRYEETDVTSEALARVANGISWDSANELYVVYDGERDFISQTGKYDHFLPSLDLSLEVAENMVLRGSYSQTIGRPGWQQIQGGLSLANIVRVDGGDGSQGNPALEPLKSSNFDLSFEWYYGEASYVSVGWFRKNISNFISNTIVRDTPFNLHTPVGGAYWNDAVANGCGTSDLVCIRNYIFINHAGDPGVTYTGINANGERTGSIVGLPTDPIAGFDINTPANQRSDSLDGWEFNVQHMFGESGFGVAANYTIVDSGLTFDNLSLGDQYPMIGLSDSANVVAFYDKNKWQVRAAYNWRDEFLSGIGGQGPNPNYTEAYGQLDLNISYQVTPQFSLHAEAINLTDETYRTHARHTNQLRFATQTGPRYMFGARYSF</sequence>
<evidence type="ECO:0000256" key="2">
    <source>
        <dbReference type="ARBA" id="ARBA00023136"/>
    </source>
</evidence>
<evidence type="ECO:0000256" key="5">
    <source>
        <dbReference type="SAM" id="MobiDB-lite"/>
    </source>
</evidence>
<dbReference type="Gene3D" id="2.170.130.10">
    <property type="entry name" value="TonB-dependent receptor, plug domain"/>
    <property type="match status" value="1"/>
</dbReference>
<comment type="similarity">
    <text evidence="4">Belongs to the TonB-dependent receptor family.</text>
</comment>
<dbReference type="EMBL" id="CP023406">
    <property type="protein sequence ID" value="ATD66741.1"/>
    <property type="molecule type" value="Genomic_DNA"/>
</dbReference>
<keyword evidence="2 4" id="KW-0472">Membrane</keyword>
<dbReference type="AlphaFoldDB" id="A0A290XCE2"/>
<dbReference type="Pfam" id="PF00593">
    <property type="entry name" value="TonB_dep_Rec_b-barrel"/>
    <property type="match status" value="1"/>
</dbReference>
<keyword evidence="3" id="KW-0998">Cell outer membrane</keyword>
<evidence type="ECO:0000256" key="1">
    <source>
        <dbReference type="ARBA" id="ARBA00004442"/>
    </source>
</evidence>
<evidence type="ECO:0000313" key="9">
    <source>
        <dbReference type="EMBL" id="ATD66741.1"/>
    </source>
</evidence>
<keyword evidence="10" id="KW-1185">Reference proteome</keyword>
<evidence type="ECO:0000256" key="6">
    <source>
        <dbReference type="SAM" id="SignalP"/>
    </source>
</evidence>
<dbReference type="OrthoDB" id="8727862at2"/>
<feature type="chain" id="PRO_5012222858" evidence="6">
    <location>
        <begin position="28"/>
        <end position="1012"/>
    </location>
</feature>
<keyword evidence="4" id="KW-0798">TonB box</keyword>
<evidence type="ECO:0000256" key="4">
    <source>
        <dbReference type="RuleBase" id="RU003357"/>
    </source>
</evidence>
<dbReference type="SUPFAM" id="SSF56935">
    <property type="entry name" value="Porins"/>
    <property type="match status" value="1"/>
</dbReference>
<dbReference type="InterPro" id="IPR000531">
    <property type="entry name" value="Beta-barrel_TonB"/>
</dbReference>
<dbReference type="InterPro" id="IPR012910">
    <property type="entry name" value="Plug_dom"/>
</dbReference>
<dbReference type="RefSeq" id="WP_096297067.1">
    <property type="nucleotide sequence ID" value="NZ_CP023406.1"/>
</dbReference>
<dbReference type="NCBIfam" id="TIGR01782">
    <property type="entry name" value="TonB-Xanth-Caul"/>
    <property type="match status" value="1"/>
</dbReference>
<evidence type="ECO:0000256" key="3">
    <source>
        <dbReference type="ARBA" id="ARBA00023237"/>
    </source>
</evidence>
<dbReference type="PANTHER" id="PTHR40980">
    <property type="entry name" value="PLUG DOMAIN-CONTAINING PROTEIN"/>
    <property type="match status" value="1"/>
</dbReference>
<feature type="domain" description="TonB-dependent receptor plug" evidence="8">
    <location>
        <begin position="69"/>
        <end position="181"/>
    </location>
</feature>
<proteinExistence type="inferred from homology"/>
<dbReference type="InterPro" id="IPR010104">
    <property type="entry name" value="TonB_rcpt_bac"/>
</dbReference>
<comment type="subcellular location">
    <subcellularLocation>
        <location evidence="1 4">Cell outer membrane</location>
    </subcellularLocation>
</comment>